<dbReference type="GO" id="GO:0003676">
    <property type="term" value="F:nucleic acid binding"/>
    <property type="evidence" value="ECO:0007669"/>
    <property type="project" value="InterPro"/>
</dbReference>
<dbReference type="InterPro" id="IPR002156">
    <property type="entry name" value="RNaseH_domain"/>
</dbReference>
<reference evidence="2 3" key="1">
    <citation type="journal article" date="2019" name="Sci. Rep.">
        <title>Orb-weaving spider Araneus ventricosus genome elucidates the spidroin gene catalogue.</title>
        <authorList>
            <person name="Kono N."/>
            <person name="Nakamura H."/>
            <person name="Ohtoshi R."/>
            <person name="Moran D.A.P."/>
            <person name="Shinohara A."/>
            <person name="Yoshida Y."/>
            <person name="Fujiwara M."/>
            <person name="Mori M."/>
            <person name="Tomita M."/>
            <person name="Arakawa K."/>
        </authorList>
    </citation>
    <scope>NUCLEOTIDE SEQUENCE [LARGE SCALE GENOMIC DNA]</scope>
</reference>
<dbReference type="EMBL" id="BGPR01000076">
    <property type="protein sequence ID" value="GBL90998.1"/>
    <property type="molecule type" value="Genomic_DNA"/>
</dbReference>
<keyword evidence="3" id="KW-1185">Reference proteome</keyword>
<proteinExistence type="predicted"/>
<evidence type="ECO:0000259" key="1">
    <source>
        <dbReference type="PROSITE" id="PS50879"/>
    </source>
</evidence>
<dbReference type="Proteomes" id="UP000499080">
    <property type="component" value="Unassembled WGS sequence"/>
</dbReference>
<dbReference type="GO" id="GO:0004523">
    <property type="term" value="F:RNA-DNA hybrid ribonuclease activity"/>
    <property type="evidence" value="ECO:0007669"/>
    <property type="project" value="InterPro"/>
</dbReference>
<sequence>MDEDEDEQHEKAYINTQAELAALGVIVDWAVENNTKIYIFTDRKSSIYALKNHGTKSNFANPIKNKFRLAERLVGLTWVKTHAGIPGNELADQFTKLPTTNGSPTSILISETTVKGNFI</sequence>
<dbReference type="SUPFAM" id="SSF53098">
    <property type="entry name" value="Ribonuclease H-like"/>
    <property type="match status" value="1"/>
</dbReference>
<dbReference type="InterPro" id="IPR012337">
    <property type="entry name" value="RNaseH-like_sf"/>
</dbReference>
<organism evidence="2 3">
    <name type="scientific">Araneus ventricosus</name>
    <name type="common">Orbweaver spider</name>
    <name type="synonym">Epeira ventricosa</name>
    <dbReference type="NCBI Taxonomy" id="182803"/>
    <lineage>
        <taxon>Eukaryota</taxon>
        <taxon>Metazoa</taxon>
        <taxon>Ecdysozoa</taxon>
        <taxon>Arthropoda</taxon>
        <taxon>Chelicerata</taxon>
        <taxon>Arachnida</taxon>
        <taxon>Araneae</taxon>
        <taxon>Araneomorphae</taxon>
        <taxon>Entelegynae</taxon>
        <taxon>Araneoidea</taxon>
        <taxon>Araneidae</taxon>
        <taxon>Araneus</taxon>
    </lineage>
</organism>
<dbReference type="AlphaFoldDB" id="A0A4Y2BG33"/>
<comment type="caution">
    <text evidence="2">The sequence shown here is derived from an EMBL/GenBank/DDBJ whole genome shotgun (WGS) entry which is preliminary data.</text>
</comment>
<dbReference type="OrthoDB" id="411823at2759"/>
<dbReference type="Pfam" id="PF00075">
    <property type="entry name" value="RNase_H"/>
    <property type="match status" value="1"/>
</dbReference>
<protein>
    <recommendedName>
        <fullName evidence="1">RNase H type-1 domain-containing protein</fullName>
    </recommendedName>
</protein>
<feature type="domain" description="RNase H type-1" evidence="1">
    <location>
        <begin position="1"/>
        <end position="100"/>
    </location>
</feature>
<evidence type="ECO:0000313" key="2">
    <source>
        <dbReference type="EMBL" id="GBL90998.1"/>
    </source>
</evidence>
<dbReference type="PROSITE" id="PS50879">
    <property type="entry name" value="RNASE_H_1"/>
    <property type="match status" value="1"/>
</dbReference>
<gene>
    <name evidence="2" type="ORF">AVEN_184392_1</name>
</gene>
<dbReference type="InterPro" id="IPR036397">
    <property type="entry name" value="RNaseH_sf"/>
</dbReference>
<dbReference type="Gene3D" id="3.30.420.10">
    <property type="entry name" value="Ribonuclease H-like superfamily/Ribonuclease H"/>
    <property type="match status" value="1"/>
</dbReference>
<accession>A0A4Y2BG33</accession>
<name>A0A4Y2BG33_ARAVE</name>
<evidence type="ECO:0000313" key="3">
    <source>
        <dbReference type="Proteomes" id="UP000499080"/>
    </source>
</evidence>